<reference evidence="1 2" key="1">
    <citation type="submission" date="2016-10" db="EMBL/GenBank/DDBJ databases">
        <title>Paenibacillus species isolates.</title>
        <authorList>
            <person name="Beno S.M."/>
        </authorList>
    </citation>
    <scope>NUCLEOTIDE SEQUENCE [LARGE SCALE GENOMIC DNA]</scope>
    <source>
        <strain evidence="1 2">FSL H7-0744</strain>
    </source>
</reference>
<gene>
    <name evidence="1" type="ORF">BSK56_11800</name>
</gene>
<dbReference type="InterPro" id="IPR006530">
    <property type="entry name" value="YD"/>
</dbReference>
<protein>
    <recommendedName>
        <fullName evidence="3">CBM-cenC domain-containing protein</fullName>
    </recommendedName>
</protein>
<name>A0ABX3HFI8_PAEBO</name>
<sequence>MKTNKITSYVLPFFMIIVVFGIFQNKTFAAENVVAPKESFESGTFNGTSYLPVNGTITSDAQKIVSGKYSAYLSSQASEEWKEFSYTDQSKIKFEKNTTYSVTFSYKSLDMQPLDANRFFYFLARSTDNLEDKQFTTWNDASGGNGIRTMTFTTGNKANYYLIWGIHAGGALSIDDITIVKKISAQSESFEKGSFDQTNFLAGSGVITSDPAKIVNGQYSAYLSSLNSEDWKAFSYTDTNKVKFEKNTTYKVTFSYKTIDMVPTGSDRRFYFLARSTDNTDDKGWTAWSDASGNKGRKSITFTTGNKENYYLIWGIFKGGALSIDDIEITKVNESFESGSFTNTNFNAGSGVITNESSKVVTGQYSAYLKSLATEPTKEFVNTDLNKYKFEPNTTYSVTFSYKSADMDSSNANRYFYFLARSSDKLEEKGMTTWQNPSGSKGSKTVTFTTGSKDNYFLVWGICQGGALSLDDIEISKVSESFEGGSYSGTGFSPVSGMITNESSKTVSGSYSAYLSSTASQQWANFASTDLDQVKFQSNTTYSVTFSYKSIDMDSTNANRYFYFSARGLDDIETKGWTTWNSASGTKGVETVSFTTGNQENYYLFWGIYGGGALSIDDIIIKQATTYLYDDNGRLVQIKQPNNKIIYYNYDSNGNLKGTRTE</sequence>
<dbReference type="NCBIfam" id="TIGR01643">
    <property type="entry name" value="YD_repeat_2x"/>
    <property type="match status" value="1"/>
</dbReference>
<keyword evidence="2" id="KW-1185">Reference proteome</keyword>
<comment type="caution">
    <text evidence="1">The sequence shown here is derived from an EMBL/GenBank/DDBJ whole genome shotgun (WGS) entry which is preliminary data.</text>
</comment>
<evidence type="ECO:0008006" key="3">
    <source>
        <dbReference type="Google" id="ProtNLM"/>
    </source>
</evidence>
<evidence type="ECO:0000313" key="2">
    <source>
        <dbReference type="Proteomes" id="UP000187412"/>
    </source>
</evidence>
<dbReference type="RefSeq" id="WP_076110690.1">
    <property type="nucleotide sequence ID" value="NZ_MPTB01000012.1"/>
</dbReference>
<dbReference type="Gene3D" id="2.60.120.260">
    <property type="entry name" value="Galactose-binding domain-like"/>
    <property type="match status" value="4"/>
</dbReference>
<dbReference type="EMBL" id="MPTB01000012">
    <property type="protein sequence ID" value="OMD48449.1"/>
    <property type="molecule type" value="Genomic_DNA"/>
</dbReference>
<evidence type="ECO:0000313" key="1">
    <source>
        <dbReference type="EMBL" id="OMD48449.1"/>
    </source>
</evidence>
<accession>A0ABX3HFI8</accession>
<proteinExistence type="predicted"/>
<dbReference type="Proteomes" id="UP000187412">
    <property type="component" value="Unassembled WGS sequence"/>
</dbReference>
<organism evidence="1 2">
    <name type="scientific">Paenibacillus borealis</name>
    <dbReference type="NCBI Taxonomy" id="160799"/>
    <lineage>
        <taxon>Bacteria</taxon>
        <taxon>Bacillati</taxon>
        <taxon>Bacillota</taxon>
        <taxon>Bacilli</taxon>
        <taxon>Bacillales</taxon>
        <taxon>Paenibacillaceae</taxon>
        <taxon>Paenibacillus</taxon>
    </lineage>
</organism>